<evidence type="ECO:0000256" key="5">
    <source>
        <dbReference type="SAM" id="Phobius"/>
    </source>
</evidence>
<feature type="domain" description="Fibronectin type-II" evidence="6">
    <location>
        <begin position="300"/>
        <end position="348"/>
    </location>
</feature>
<dbReference type="OrthoDB" id="406838at2759"/>
<feature type="compositionally biased region" description="Basic and acidic residues" evidence="4">
    <location>
        <begin position="125"/>
        <end position="152"/>
    </location>
</feature>
<organism evidence="7">
    <name type="scientific">Lepeophtheirus salmonis</name>
    <name type="common">Salmon louse</name>
    <name type="synonym">Caligus salmonis</name>
    <dbReference type="NCBI Taxonomy" id="72036"/>
    <lineage>
        <taxon>Eukaryota</taxon>
        <taxon>Metazoa</taxon>
        <taxon>Ecdysozoa</taxon>
        <taxon>Arthropoda</taxon>
        <taxon>Crustacea</taxon>
        <taxon>Multicrustacea</taxon>
        <taxon>Hexanauplia</taxon>
        <taxon>Copepoda</taxon>
        <taxon>Siphonostomatoida</taxon>
        <taxon>Caligidae</taxon>
        <taxon>Lepeophtheirus</taxon>
    </lineage>
</organism>
<accession>D3PJD0</accession>
<keyword evidence="5" id="KW-1133">Transmembrane helix</keyword>
<evidence type="ECO:0000259" key="6">
    <source>
        <dbReference type="PROSITE" id="PS51092"/>
    </source>
</evidence>
<keyword evidence="5" id="KW-0812">Transmembrane</keyword>
<keyword evidence="2 3" id="KW-1015">Disulfide bond</keyword>
<evidence type="ECO:0000256" key="3">
    <source>
        <dbReference type="PROSITE-ProRule" id="PRU00479"/>
    </source>
</evidence>
<gene>
    <name evidence="7" type="primary">MMP9</name>
</gene>
<dbReference type="InterPro" id="IPR013806">
    <property type="entry name" value="Kringle-like"/>
</dbReference>
<evidence type="ECO:0000256" key="4">
    <source>
        <dbReference type="SAM" id="MobiDB-lite"/>
    </source>
</evidence>
<evidence type="ECO:0000256" key="2">
    <source>
        <dbReference type="ARBA" id="ARBA00023157"/>
    </source>
</evidence>
<keyword evidence="1" id="KW-0677">Repeat</keyword>
<feature type="region of interest" description="Disordered" evidence="4">
    <location>
        <begin position="118"/>
        <end position="229"/>
    </location>
</feature>
<evidence type="ECO:0000256" key="1">
    <source>
        <dbReference type="ARBA" id="ARBA00022737"/>
    </source>
</evidence>
<dbReference type="Gene3D" id="2.10.10.10">
    <property type="entry name" value="Fibronectin, type II, collagen-binding"/>
    <property type="match status" value="3"/>
</dbReference>
<name>D3PJD0_LEPSM</name>
<comment type="caution">
    <text evidence="3">Lacks conserved residue(s) required for the propagation of feature annotation.</text>
</comment>
<feature type="disulfide bond" evidence="3">
    <location>
        <begin position="319"/>
        <end position="346"/>
    </location>
</feature>
<dbReference type="InterPro" id="IPR000562">
    <property type="entry name" value="FN_type2_dom"/>
</dbReference>
<evidence type="ECO:0000313" key="7">
    <source>
        <dbReference type="EMBL" id="ADD38666.1"/>
    </source>
</evidence>
<proteinExistence type="evidence at transcript level"/>
<feature type="transmembrane region" description="Helical" evidence="5">
    <location>
        <begin position="12"/>
        <end position="32"/>
    </location>
</feature>
<feature type="domain" description="Fibronectin type-II" evidence="6">
    <location>
        <begin position="235"/>
        <end position="284"/>
    </location>
</feature>
<dbReference type="InterPro" id="IPR036943">
    <property type="entry name" value="FN_type2_sf"/>
</dbReference>
<keyword evidence="5" id="KW-0472">Membrane</keyword>
<dbReference type="SMART" id="SM00059">
    <property type="entry name" value="FN2"/>
    <property type="match status" value="3"/>
</dbReference>
<protein>
    <submittedName>
        <fullName evidence="7">Matrix metalloproteinase-9</fullName>
    </submittedName>
</protein>
<dbReference type="EMBL" id="BT121736">
    <property type="protein sequence ID" value="ADD38666.1"/>
    <property type="molecule type" value="mRNA"/>
</dbReference>
<sequence>MHSIHKVSSTFIVMEYSYIFTISFLLVCVLWNKEVKGNPIVSCPTVDGETCVFPFVYDGETYDHCHFNDSHYLCATSQSNSTHPATSLSTCSVTCFGDATMLEKFHPKFVTENVMRALDDEPESMEDKMEEGETKNSDEDKEDVKTEEGETKDSEEDTEENKTEEGENNDSEEDTEDKETEEDENDDSEDDKEDQSTEEDEMKDSEDDKEDQTTEEDEMKDSEEDKEDESKCKTLSEINCVFPFKFNGIEHTSCTYAGVGHYSWCATAVDPSNMEYTSYGFCSKDCEKEEIVPEDQCATFDGTKCEFPFTYNKQTYNECTGTDNSGLPWCATKVNDNMEHLEYGVCRSIC</sequence>
<feature type="compositionally biased region" description="Acidic residues" evidence="4">
    <location>
        <begin position="166"/>
        <end position="227"/>
    </location>
</feature>
<reference evidence="7" key="1">
    <citation type="submission" date="2010-03" db="EMBL/GenBank/DDBJ databases">
        <title>Atlantic Lepeophtheirus salmonis ESTs and full-length cDNAs.</title>
        <authorList>
            <person name="Yasuike M."/>
            <person name="von Schalburg K."/>
            <person name="Cooper G."/>
            <person name="Leong J."/>
            <person name="Nilsen F."/>
            <person name="Jones S.R.M."/>
            <person name="Koop B.F."/>
        </authorList>
    </citation>
    <scope>NUCLEOTIDE SEQUENCE</scope>
    <source>
        <strain evidence="7">Atlantic form</strain>
        <tissue evidence="7">Mixed tissue</tissue>
    </source>
</reference>
<dbReference type="SUPFAM" id="SSF57440">
    <property type="entry name" value="Kringle-like"/>
    <property type="match status" value="3"/>
</dbReference>
<dbReference type="PROSITE" id="PS51092">
    <property type="entry name" value="FN2_2"/>
    <property type="match status" value="2"/>
</dbReference>
<dbReference type="AlphaFoldDB" id="D3PJD0"/>
<dbReference type="Pfam" id="PF00040">
    <property type="entry name" value="fn2"/>
    <property type="match status" value="3"/>
</dbReference>